<accession>A0A1Z1F9A9</accession>
<dbReference type="EMBL" id="CP019602">
    <property type="protein sequence ID" value="ARU15316.1"/>
    <property type="molecule type" value="Genomic_DNA"/>
</dbReference>
<protein>
    <submittedName>
        <fullName evidence="2">Uncharacterized protein</fullName>
    </submittedName>
</protein>
<evidence type="ECO:0000313" key="3">
    <source>
        <dbReference type="EMBL" id="QNE04820.1"/>
    </source>
</evidence>
<evidence type="ECO:0000313" key="5">
    <source>
        <dbReference type="Proteomes" id="UP000515297"/>
    </source>
</evidence>
<keyword evidence="1" id="KW-0732">Signal</keyword>
<dbReference type="KEGG" id="cman:A9D14_02875"/>
<dbReference type="EMBL" id="CP060052">
    <property type="protein sequence ID" value="QNE04820.1"/>
    <property type="molecule type" value="Genomic_DNA"/>
</dbReference>
<dbReference type="PROSITE" id="PS51257">
    <property type="entry name" value="PROKAR_LIPOPROTEIN"/>
    <property type="match status" value="1"/>
</dbReference>
<dbReference type="AlphaFoldDB" id="A0A1Z1F9A9"/>
<feature type="chain" id="PRO_5036312993" evidence="1">
    <location>
        <begin position="17"/>
        <end position="82"/>
    </location>
</feature>
<reference evidence="3 5" key="2">
    <citation type="submission" date="2020-08" db="EMBL/GenBank/DDBJ databases">
        <authorList>
            <person name="Liu G."/>
            <person name="Sun C."/>
        </authorList>
    </citation>
    <scope>NUCLEOTIDE SEQUENCE [LARGE SCALE GENOMIC DNA]</scope>
    <source>
        <strain evidence="3 5">OT19</strain>
    </source>
</reference>
<dbReference type="STRING" id="450378.GCA_001661675_00573"/>
<keyword evidence="4" id="KW-1185">Reference proteome</keyword>
<organism evidence="2 4">
    <name type="scientific">Croceicoccus marinus</name>
    <dbReference type="NCBI Taxonomy" id="450378"/>
    <lineage>
        <taxon>Bacteria</taxon>
        <taxon>Pseudomonadati</taxon>
        <taxon>Pseudomonadota</taxon>
        <taxon>Alphaproteobacteria</taxon>
        <taxon>Sphingomonadales</taxon>
        <taxon>Erythrobacteraceae</taxon>
        <taxon>Croceicoccus</taxon>
    </lineage>
</organism>
<proteinExistence type="predicted"/>
<gene>
    <name evidence="2" type="ORF">A9D14_02875</name>
    <name evidence="3" type="ORF">H4O24_12935</name>
</gene>
<reference evidence="2 4" key="1">
    <citation type="submission" date="2017-01" db="EMBL/GenBank/DDBJ databases">
        <title>Complete genome sequence of esterase-producing bacterium Croceicoccus marinus E4A9.</title>
        <authorList>
            <person name="Wu Y.-H."/>
            <person name="Cheng H."/>
            <person name="Xu L."/>
            <person name="Huo Y.-Y."/>
            <person name="Wang C.-S."/>
            <person name="Xu X.-W."/>
        </authorList>
    </citation>
    <scope>NUCLEOTIDE SEQUENCE [LARGE SCALE GENOMIC DNA]</scope>
    <source>
        <strain evidence="2 4">E4A9</strain>
    </source>
</reference>
<evidence type="ECO:0000256" key="1">
    <source>
        <dbReference type="SAM" id="SignalP"/>
    </source>
</evidence>
<feature type="signal peptide" evidence="1">
    <location>
        <begin position="1"/>
        <end position="16"/>
    </location>
</feature>
<name>A0A1Z1F9A9_9SPHN</name>
<evidence type="ECO:0000313" key="2">
    <source>
        <dbReference type="EMBL" id="ARU15316.1"/>
    </source>
</evidence>
<dbReference type="Proteomes" id="UP000515297">
    <property type="component" value="Chromosome"/>
</dbReference>
<evidence type="ECO:0000313" key="4">
    <source>
        <dbReference type="Proteomes" id="UP000195807"/>
    </source>
</evidence>
<dbReference type="Proteomes" id="UP000195807">
    <property type="component" value="Chromosome"/>
</dbReference>
<dbReference type="RefSeq" id="WP_066842790.1">
    <property type="nucleotide sequence ID" value="NZ_CP019602.1"/>
</dbReference>
<sequence length="82" mass="8331">MKKIALVLAASSVAFAMTACSEPAEEATTEELAPVEEVAAPVVEEPAIEGTDLVTEETVEAPVAEEATMDAADTAVEAAPAE</sequence>